<keyword evidence="3" id="KW-1185">Reference proteome</keyword>
<keyword evidence="1" id="KW-0812">Transmembrane</keyword>
<accession>A0A1A9I6F0</accession>
<dbReference type="Proteomes" id="UP000077667">
    <property type="component" value="Chromosome"/>
</dbReference>
<evidence type="ECO:0000313" key="3">
    <source>
        <dbReference type="Proteomes" id="UP000077667"/>
    </source>
</evidence>
<gene>
    <name evidence="2" type="ORF">A8C56_15805</name>
</gene>
<organism evidence="2 3">
    <name type="scientific">Niabella ginsenosidivorans</name>
    <dbReference type="NCBI Taxonomy" id="1176587"/>
    <lineage>
        <taxon>Bacteria</taxon>
        <taxon>Pseudomonadati</taxon>
        <taxon>Bacteroidota</taxon>
        <taxon>Chitinophagia</taxon>
        <taxon>Chitinophagales</taxon>
        <taxon>Chitinophagaceae</taxon>
        <taxon>Niabella</taxon>
    </lineage>
</organism>
<dbReference type="KEGG" id="nia:A8C56_15805"/>
<evidence type="ECO:0000256" key="1">
    <source>
        <dbReference type="SAM" id="Phobius"/>
    </source>
</evidence>
<name>A0A1A9I6F0_9BACT</name>
<dbReference type="AlphaFoldDB" id="A0A1A9I6F0"/>
<proteinExistence type="predicted"/>
<reference evidence="2 3" key="1">
    <citation type="submission" date="2016-05" db="EMBL/GenBank/DDBJ databases">
        <title>Niabella ginsenosidivorans BS26 whole genome sequencing.</title>
        <authorList>
            <person name="Im W.T."/>
            <person name="Siddiqi M.Z."/>
        </authorList>
    </citation>
    <scope>NUCLEOTIDE SEQUENCE [LARGE SCALE GENOMIC DNA]</scope>
    <source>
        <strain evidence="2 3">BS26</strain>
    </source>
</reference>
<dbReference type="EMBL" id="CP015772">
    <property type="protein sequence ID" value="ANH82232.1"/>
    <property type="molecule type" value="Genomic_DNA"/>
</dbReference>
<feature type="transmembrane region" description="Helical" evidence="1">
    <location>
        <begin position="20"/>
        <end position="39"/>
    </location>
</feature>
<keyword evidence="1" id="KW-1133">Transmembrane helix</keyword>
<evidence type="ECO:0000313" key="2">
    <source>
        <dbReference type="EMBL" id="ANH82232.1"/>
    </source>
</evidence>
<sequence>MNLFPRKINLRKRFHNFLKAAVFLPPAPDVFSLITYWLTAAGYKSVNLKSGYSSLAAGLY</sequence>
<protein>
    <submittedName>
        <fullName evidence="2">Uncharacterized protein</fullName>
    </submittedName>
</protein>
<keyword evidence="1" id="KW-0472">Membrane</keyword>